<proteinExistence type="predicted"/>
<protein>
    <submittedName>
        <fullName evidence="4">DNA-directed RNA polymerase II subunit D</fullName>
    </submittedName>
</protein>
<dbReference type="InterPro" id="IPR036643">
    <property type="entry name" value="RNApol_insert_sf"/>
</dbReference>
<feature type="domain" description="DNA-directed RNA polymerase RpoA/D/Rpb3-type" evidence="3">
    <location>
        <begin position="14"/>
        <end position="266"/>
    </location>
</feature>
<name>A0A9E8G4X8_9VIRU</name>
<dbReference type="InterPro" id="IPR011263">
    <property type="entry name" value="DNA-dir_RNA_pol_RpoA/D/Rpb3"/>
</dbReference>
<dbReference type="GO" id="GO:0006366">
    <property type="term" value="P:transcription by RNA polymerase II"/>
    <property type="evidence" value="ECO:0007669"/>
    <property type="project" value="TreeGrafter"/>
</dbReference>
<dbReference type="GO" id="GO:0000428">
    <property type="term" value="C:DNA-directed RNA polymerase complex"/>
    <property type="evidence" value="ECO:0007669"/>
    <property type="project" value="UniProtKB-KW"/>
</dbReference>
<dbReference type="InterPro" id="IPR036603">
    <property type="entry name" value="RBP11-like"/>
</dbReference>
<dbReference type="SUPFAM" id="SSF55257">
    <property type="entry name" value="RBP11-like subunits of RNA polymerase"/>
    <property type="match status" value="2"/>
</dbReference>
<keyword evidence="2" id="KW-0804">Transcription</keyword>
<dbReference type="SMART" id="SM00662">
    <property type="entry name" value="RPOLD"/>
    <property type="match status" value="1"/>
</dbReference>
<dbReference type="Gene3D" id="3.30.1360.10">
    <property type="entry name" value="RNA polymerase, RBP11-like subunit"/>
    <property type="match status" value="2"/>
</dbReference>
<organism evidence="4">
    <name type="scientific">Nucleocytoviricota sp</name>
    <dbReference type="NCBI Taxonomy" id="2809609"/>
    <lineage>
        <taxon>Viruses</taxon>
        <taxon>Varidnaviria</taxon>
        <taxon>Bamfordvirae</taxon>
        <taxon>Nucleocytoviricota</taxon>
    </lineage>
</organism>
<evidence type="ECO:0000256" key="1">
    <source>
        <dbReference type="ARBA" id="ARBA00022478"/>
    </source>
</evidence>
<evidence type="ECO:0000259" key="3">
    <source>
        <dbReference type="SMART" id="SM00662"/>
    </source>
</evidence>
<evidence type="ECO:0000313" key="4">
    <source>
        <dbReference type="EMBL" id="UZT29122.1"/>
    </source>
</evidence>
<accession>A0A9E8G4X8</accession>
<reference evidence="4" key="1">
    <citation type="submission" date="2022-11" db="EMBL/GenBank/DDBJ databases">
        <title>Genomics discovery of giant fungal viruses from subsurface oceanic crustal fluids.</title>
        <authorList>
            <person name="Bhattacharjee A.S."/>
            <person name="Schulz F."/>
            <person name="Woyke T."/>
            <person name="Orcutt B.N."/>
            <person name="Matinez Martinez J."/>
        </authorList>
    </citation>
    <scope>NUCLEOTIDE SEQUENCE</scope>
    <source>
        <strain evidence="4">VSAG8.JdFR</strain>
    </source>
</reference>
<dbReference type="GO" id="GO:0046983">
    <property type="term" value="F:protein dimerization activity"/>
    <property type="evidence" value="ECO:0007669"/>
    <property type="project" value="InterPro"/>
</dbReference>
<sequence>MNPIIDNISEDDDTLTFNIKNINVSCINSLRRLILSEVPCVVFETTPYEKNQASIEINTTRFNNEILKQRLSCIPIHISDQNFPVEDYIMILDKKNTTDSIIYATTEDFQIKNLKTEKFLSKDETRNIFPPNPITGDYIEFVRLRPNVSIPASGEHIKMSCKLIRNIAKNNYSYNVASTCTYNSEMDDEAAKIAWLQKEQEYKSKNIQSDEIEYFKRDFMNLDAKRFIVKDSFKFTLESVGIYSNFRLIELACLIINKKLSNLLNKIQSNGDLITKSNNTMENCFDIILENEDYTIGKILEYVIYEKYFEDSKELSYCGFIKKHPHDLNSIIRLTFKEDVSNDLIITYFTDCVKTLQEIFIKIKDEFK</sequence>
<dbReference type="GO" id="GO:0003899">
    <property type="term" value="F:DNA-directed RNA polymerase activity"/>
    <property type="evidence" value="ECO:0007669"/>
    <property type="project" value="InterPro"/>
</dbReference>
<dbReference type="InterPro" id="IPR050518">
    <property type="entry name" value="Rpo3/RPB3_RNA_Pol_subunit"/>
</dbReference>
<keyword evidence="1 4" id="KW-0240">DNA-directed RNA polymerase</keyword>
<dbReference type="PANTHER" id="PTHR11800">
    <property type="entry name" value="DNA-DIRECTED RNA POLYMERASE"/>
    <property type="match status" value="1"/>
</dbReference>
<evidence type="ECO:0000256" key="2">
    <source>
        <dbReference type="ARBA" id="ARBA00023163"/>
    </source>
</evidence>
<dbReference type="Pfam" id="PF01193">
    <property type="entry name" value="RNA_pol_L"/>
    <property type="match status" value="1"/>
</dbReference>
<dbReference type="Gene3D" id="2.170.120.12">
    <property type="entry name" value="DNA-directed RNA polymerase, insert domain"/>
    <property type="match status" value="1"/>
</dbReference>
<dbReference type="PANTHER" id="PTHR11800:SF2">
    <property type="entry name" value="DNA-DIRECTED RNA POLYMERASE II SUBUNIT RPB3"/>
    <property type="match status" value="1"/>
</dbReference>
<dbReference type="EMBL" id="OP765584">
    <property type="protein sequence ID" value="UZT29122.1"/>
    <property type="molecule type" value="Genomic_DNA"/>
</dbReference>